<dbReference type="Proteomes" id="UP000551878">
    <property type="component" value="Unassembled WGS sequence"/>
</dbReference>
<feature type="domain" description="Helicase ATP-binding" evidence="6">
    <location>
        <begin position="22"/>
        <end position="189"/>
    </location>
</feature>
<keyword evidence="2 8" id="KW-0378">Hydrolase</keyword>
<keyword evidence="4" id="KW-0067">ATP-binding</keyword>
<dbReference type="GO" id="GO:0006310">
    <property type="term" value="P:DNA recombination"/>
    <property type="evidence" value="ECO:0007669"/>
    <property type="project" value="InterPro"/>
</dbReference>
<dbReference type="InterPro" id="IPR014001">
    <property type="entry name" value="Helicase_ATP-bd"/>
</dbReference>
<protein>
    <submittedName>
        <fullName evidence="8">ATP-dependent DNA helicase RecQ</fullName>
        <ecNumber evidence="8">3.6.4.12</ecNumber>
    </submittedName>
</protein>
<reference evidence="8 9" key="1">
    <citation type="submission" date="2020-08" db="EMBL/GenBank/DDBJ databases">
        <title>Genomic Encyclopedia of Type Strains, Phase IV (KMG-IV): sequencing the most valuable type-strain genomes for metagenomic binning, comparative biology and taxonomic classification.</title>
        <authorList>
            <person name="Goeker M."/>
        </authorList>
    </citation>
    <scope>NUCLEOTIDE SEQUENCE [LARGE SCALE GENOMIC DNA]</scope>
    <source>
        <strain evidence="8 9">DSM 24696</strain>
    </source>
</reference>
<evidence type="ECO:0000256" key="1">
    <source>
        <dbReference type="ARBA" id="ARBA00022741"/>
    </source>
</evidence>
<dbReference type="EC" id="3.6.4.12" evidence="8"/>
<dbReference type="SUPFAM" id="SSF52540">
    <property type="entry name" value="P-loop containing nucleoside triphosphate hydrolases"/>
    <property type="match status" value="1"/>
</dbReference>
<dbReference type="GO" id="GO:0009378">
    <property type="term" value="F:four-way junction helicase activity"/>
    <property type="evidence" value="ECO:0007669"/>
    <property type="project" value="TreeGrafter"/>
</dbReference>
<keyword evidence="3 8" id="KW-0347">Helicase</keyword>
<evidence type="ECO:0000256" key="4">
    <source>
        <dbReference type="ARBA" id="ARBA00022840"/>
    </source>
</evidence>
<evidence type="ECO:0000256" key="3">
    <source>
        <dbReference type="ARBA" id="ARBA00022806"/>
    </source>
</evidence>
<dbReference type="CDD" id="cd17920">
    <property type="entry name" value="DEXHc_RecQ"/>
    <property type="match status" value="1"/>
</dbReference>
<dbReference type="SMART" id="SM00490">
    <property type="entry name" value="HELICc"/>
    <property type="match status" value="1"/>
</dbReference>
<dbReference type="PANTHER" id="PTHR13710:SF84">
    <property type="entry name" value="ATP-DEPENDENT DNA HELICASE RECS-RELATED"/>
    <property type="match status" value="1"/>
</dbReference>
<dbReference type="InterPro" id="IPR004589">
    <property type="entry name" value="DNA_helicase_ATP-dep_RecQ"/>
</dbReference>
<dbReference type="PROSITE" id="PS51194">
    <property type="entry name" value="HELICASE_CTER"/>
    <property type="match status" value="1"/>
</dbReference>
<dbReference type="Pfam" id="PF00270">
    <property type="entry name" value="DEAD"/>
    <property type="match status" value="1"/>
</dbReference>
<dbReference type="Gene3D" id="3.40.50.300">
    <property type="entry name" value="P-loop containing nucleotide triphosphate hydrolases"/>
    <property type="match status" value="2"/>
</dbReference>
<evidence type="ECO:0000313" key="8">
    <source>
        <dbReference type="EMBL" id="MBB5172931.1"/>
    </source>
</evidence>
<dbReference type="GO" id="GO:0006281">
    <property type="term" value="P:DNA repair"/>
    <property type="evidence" value="ECO:0007669"/>
    <property type="project" value="TreeGrafter"/>
</dbReference>
<dbReference type="InterPro" id="IPR027417">
    <property type="entry name" value="P-loop_NTPase"/>
</dbReference>
<dbReference type="GO" id="GO:0005737">
    <property type="term" value="C:cytoplasm"/>
    <property type="evidence" value="ECO:0007669"/>
    <property type="project" value="TreeGrafter"/>
</dbReference>
<dbReference type="NCBIfam" id="TIGR00614">
    <property type="entry name" value="recQ_fam"/>
    <property type="match status" value="1"/>
</dbReference>
<keyword evidence="9" id="KW-1185">Reference proteome</keyword>
<comment type="caution">
    <text evidence="8">The sequence shown here is derived from an EMBL/GenBank/DDBJ whole genome shotgun (WGS) entry which is preliminary data.</text>
</comment>
<dbReference type="AlphaFoldDB" id="A0A840QNL6"/>
<dbReference type="SMART" id="SM00487">
    <property type="entry name" value="DEXDc"/>
    <property type="match status" value="1"/>
</dbReference>
<dbReference type="GO" id="GO:0003677">
    <property type="term" value="F:DNA binding"/>
    <property type="evidence" value="ECO:0007669"/>
    <property type="project" value="UniProtKB-KW"/>
</dbReference>
<evidence type="ECO:0000313" key="9">
    <source>
        <dbReference type="Proteomes" id="UP000551878"/>
    </source>
</evidence>
<dbReference type="GO" id="GO:0043590">
    <property type="term" value="C:bacterial nucleoid"/>
    <property type="evidence" value="ECO:0007669"/>
    <property type="project" value="TreeGrafter"/>
</dbReference>
<dbReference type="PROSITE" id="PS00690">
    <property type="entry name" value="DEAH_ATP_HELICASE"/>
    <property type="match status" value="1"/>
</dbReference>
<name>A0A840QNL6_9BACI</name>
<feature type="domain" description="Helicase C-terminal" evidence="7">
    <location>
        <begin position="216"/>
        <end position="363"/>
    </location>
</feature>
<dbReference type="RefSeq" id="WP_184663390.1">
    <property type="nucleotide sequence ID" value="NZ_JACHHB010000004.1"/>
</dbReference>
<dbReference type="InterPro" id="IPR011545">
    <property type="entry name" value="DEAD/DEAH_box_helicase_dom"/>
</dbReference>
<proteinExistence type="predicted"/>
<dbReference type="InterPro" id="IPR002464">
    <property type="entry name" value="DNA/RNA_helicase_DEAH_CS"/>
</dbReference>
<dbReference type="EMBL" id="JACHHB010000004">
    <property type="protein sequence ID" value="MBB5172931.1"/>
    <property type="molecule type" value="Genomic_DNA"/>
</dbReference>
<dbReference type="FunFam" id="3.40.50.300:FF:001363">
    <property type="entry name" value="ATP-dependent DNA helicase RecQ"/>
    <property type="match status" value="1"/>
</dbReference>
<dbReference type="PROSITE" id="PS51192">
    <property type="entry name" value="HELICASE_ATP_BIND_1"/>
    <property type="match status" value="1"/>
</dbReference>
<gene>
    <name evidence="8" type="ORF">HNQ41_001094</name>
</gene>
<evidence type="ECO:0000256" key="2">
    <source>
        <dbReference type="ARBA" id="ARBA00022801"/>
    </source>
</evidence>
<evidence type="ECO:0000259" key="7">
    <source>
        <dbReference type="PROSITE" id="PS51194"/>
    </source>
</evidence>
<sequence>METFLKQKFGFSNFRPGQREIIADVLSRKNVLAVLPTGSGKTLCYQLPSHVFKGITVVVSPLLSLMDDQVQQMRSQGDKGVIAINSYLSNDEKRNILRTLPQYRMIFVSPEMLQLSNVLEALQRVTVSLFVVDEAHCISQWGHEFRTDYLRLGDIRKALHYPPCLALTATATKDIQQDIIEQLGLHEVHRHIYSVDRENIAYIQKHFHSHADKLEYLTRHLSEFPAPGIIYTSSRQLAEHIVYEAAKNQSYKIAYYHAGMLQEDRRLIQHQFLEGSLDFVVATNAFGMGVHKSDIRSVIHVQLPTRMEAYVQEVGRAGRDGKQSYAFLLHADGDDILPLQLIQREYPDQGIIDSVFATMKQQVVVTRSDLEQRCYEMGLEETQQKLLLFYLEKSHIIQNGRVDNVNPELLQQVKNELRQRETYRFQLFRQFEESLLSHKCLRAQILSYFEENLTKRLDPCCSRCGDIVIEREVYDKQNKKNRSKTWNQRLKAMLALGEEEEG</sequence>
<dbReference type="GO" id="GO:0005524">
    <property type="term" value="F:ATP binding"/>
    <property type="evidence" value="ECO:0007669"/>
    <property type="project" value="UniProtKB-KW"/>
</dbReference>
<evidence type="ECO:0000259" key="6">
    <source>
        <dbReference type="PROSITE" id="PS51192"/>
    </source>
</evidence>
<evidence type="ECO:0000256" key="5">
    <source>
        <dbReference type="ARBA" id="ARBA00023125"/>
    </source>
</evidence>
<dbReference type="GO" id="GO:0030894">
    <property type="term" value="C:replisome"/>
    <property type="evidence" value="ECO:0007669"/>
    <property type="project" value="TreeGrafter"/>
</dbReference>
<dbReference type="Pfam" id="PF00271">
    <property type="entry name" value="Helicase_C"/>
    <property type="match status" value="1"/>
</dbReference>
<accession>A0A840QNL6</accession>
<organism evidence="8 9">
    <name type="scientific">Texcoconibacillus texcoconensis</name>
    <dbReference type="NCBI Taxonomy" id="1095777"/>
    <lineage>
        <taxon>Bacteria</taxon>
        <taxon>Bacillati</taxon>
        <taxon>Bacillota</taxon>
        <taxon>Bacilli</taxon>
        <taxon>Bacillales</taxon>
        <taxon>Bacillaceae</taxon>
        <taxon>Texcoconibacillus</taxon>
    </lineage>
</organism>
<dbReference type="GO" id="GO:0016787">
    <property type="term" value="F:hydrolase activity"/>
    <property type="evidence" value="ECO:0007669"/>
    <property type="project" value="UniProtKB-KW"/>
</dbReference>
<keyword evidence="1" id="KW-0547">Nucleotide-binding</keyword>
<dbReference type="GO" id="GO:0043138">
    <property type="term" value="F:3'-5' DNA helicase activity"/>
    <property type="evidence" value="ECO:0007669"/>
    <property type="project" value="TreeGrafter"/>
</dbReference>
<dbReference type="PANTHER" id="PTHR13710">
    <property type="entry name" value="DNA HELICASE RECQ FAMILY MEMBER"/>
    <property type="match status" value="1"/>
</dbReference>
<dbReference type="InterPro" id="IPR001650">
    <property type="entry name" value="Helicase_C-like"/>
</dbReference>
<keyword evidence="5" id="KW-0238">DNA-binding</keyword>